<dbReference type="Proteomes" id="UP000308196">
    <property type="component" value="Chromosome"/>
</dbReference>
<dbReference type="KEGG" id="stha:NCTC11429_03294"/>
<evidence type="ECO:0000313" key="2">
    <source>
        <dbReference type="Proteomes" id="UP000308196"/>
    </source>
</evidence>
<dbReference type="STRING" id="1123265.GCA_000686625_01519"/>
<organism evidence="1 2">
    <name type="scientific">Sphingobacterium thalpophilum</name>
    <dbReference type="NCBI Taxonomy" id="259"/>
    <lineage>
        <taxon>Bacteria</taxon>
        <taxon>Pseudomonadati</taxon>
        <taxon>Bacteroidota</taxon>
        <taxon>Sphingobacteriia</taxon>
        <taxon>Sphingobacteriales</taxon>
        <taxon>Sphingobacteriaceae</taxon>
        <taxon>Sphingobacterium</taxon>
    </lineage>
</organism>
<name>A0A4U9VIK7_9SPHI</name>
<protein>
    <submittedName>
        <fullName evidence="1">TonB-linked outer membrane protein, SusC/RagA family</fullName>
    </submittedName>
</protein>
<reference evidence="1 2" key="1">
    <citation type="submission" date="2019-05" db="EMBL/GenBank/DDBJ databases">
        <authorList>
            <consortium name="Pathogen Informatics"/>
        </authorList>
    </citation>
    <scope>NUCLEOTIDE SEQUENCE [LARGE SCALE GENOMIC DNA]</scope>
    <source>
        <strain evidence="1 2">NCTC11429</strain>
    </source>
</reference>
<dbReference type="EMBL" id="LR590484">
    <property type="protein sequence ID" value="VTR45933.1"/>
    <property type="molecule type" value="Genomic_DNA"/>
</dbReference>
<gene>
    <name evidence="1" type="ORF">NCTC11429_03294</name>
</gene>
<evidence type="ECO:0000313" key="1">
    <source>
        <dbReference type="EMBL" id="VTR45933.1"/>
    </source>
</evidence>
<accession>A0A4U9VIK7</accession>
<sequence length="50" mass="5450">MTAQNPFMFTKYSGFSPELAGDGSPNLTSGIELSAYPTTRNFLVGLNMQF</sequence>
<proteinExistence type="predicted"/>
<dbReference type="AlphaFoldDB" id="A0A4U9VIK7"/>